<reference evidence="3 4" key="1">
    <citation type="journal article" date="2019" name="Int. J. Syst. Evol. Microbiol.">
        <title>The Global Catalogue of Microorganisms (GCM) 10K type strain sequencing project: providing services to taxonomists for standard genome sequencing and annotation.</title>
        <authorList>
            <consortium name="The Broad Institute Genomics Platform"/>
            <consortium name="The Broad Institute Genome Sequencing Center for Infectious Disease"/>
            <person name="Wu L."/>
            <person name="Ma J."/>
        </authorList>
    </citation>
    <scope>NUCLEOTIDE SEQUENCE [LARGE SCALE GENOMIC DNA]</scope>
    <source>
        <strain evidence="3 4">JCM 6835</strain>
    </source>
</reference>
<organism evidence="3 4">
    <name type="scientific">Nonomuraea recticatena</name>
    <dbReference type="NCBI Taxonomy" id="46178"/>
    <lineage>
        <taxon>Bacteria</taxon>
        <taxon>Bacillati</taxon>
        <taxon>Actinomycetota</taxon>
        <taxon>Actinomycetes</taxon>
        <taxon>Streptosporangiales</taxon>
        <taxon>Streptosporangiaceae</taxon>
        <taxon>Nonomuraea</taxon>
    </lineage>
</organism>
<evidence type="ECO:0000259" key="2">
    <source>
        <dbReference type="Pfam" id="PF00561"/>
    </source>
</evidence>
<feature type="domain" description="AB hydrolase-1" evidence="2">
    <location>
        <begin position="27"/>
        <end position="207"/>
    </location>
</feature>
<evidence type="ECO:0000256" key="1">
    <source>
        <dbReference type="ARBA" id="ARBA00022801"/>
    </source>
</evidence>
<evidence type="ECO:0000313" key="3">
    <source>
        <dbReference type="EMBL" id="GAA2668282.1"/>
    </source>
</evidence>
<dbReference type="PRINTS" id="PR00412">
    <property type="entry name" value="EPOXHYDRLASE"/>
</dbReference>
<keyword evidence="4" id="KW-1185">Reference proteome</keyword>
<dbReference type="InterPro" id="IPR000073">
    <property type="entry name" value="AB_hydrolase_1"/>
</dbReference>
<dbReference type="Proteomes" id="UP001501666">
    <property type="component" value="Unassembled WGS sequence"/>
</dbReference>
<gene>
    <name evidence="3" type="ORF">GCM10010412_046210</name>
</gene>
<dbReference type="PRINTS" id="PR00111">
    <property type="entry name" value="ABHYDROLASE"/>
</dbReference>
<evidence type="ECO:0000313" key="4">
    <source>
        <dbReference type="Proteomes" id="UP001501666"/>
    </source>
</evidence>
<dbReference type="GO" id="GO:0016787">
    <property type="term" value="F:hydrolase activity"/>
    <property type="evidence" value="ECO:0007669"/>
    <property type="project" value="UniProtKB-KW"/>
</dbReference>
<comment type="caution">
    <text evidence="3">The sequence shown here is derived from an EMBL/GenBank/DDBJ whole genome shotgun (WGS) entry which is preliminary data.</text>
</comment>
<dbReference type="Pfam" id="PF00561">
    <property type="entry name" value="Abhydrolase_1"/>
    <property type="match status" value="1"/>
</dbReference>
<sequence>MVIPPEFVTVSEGHRLAVRRGGHGGVPLLLVHGFPCTSLIWSHNIEELAAAGFDVAAPDLRGYGDSDFAPDGFYDFAAFNADLTGLMDAFGWERAVVAGHDLGAMIAIDLATRHPGRVDRLVVLDDSMPDLPEAFAAAGIPPGTPKPAVYDYQRRQGLHADELVAELDTPERRRRYIGEFFGHRMWCPPGAFSEADLEVLTEPYGDADRLRASFADYEVVMGARPMSAPEMTDRPVQQPTLVLVGPDQVTLGEHVEERCAIAYPRVVGPFWVRGAGHFMPWEKPTVVNRAIRSFCGDLLARHADSRGAL</sequence>
<name>A0ABN3S5U6_9ACTN</name>
<keyword evidence="1 3" id="KW-0378">Hydrolase</keyword>
<dbReference type="InterPro" id="IPR000639">
    <property type="entry name" value="Epox_hydrolase-like"/>
</dbReference>
<dbReference type="EMBL" id="BAAATE010000012">
    <property type="protein sequence ID" value="GAA2668282.1"/>
    <property type="molecule type" value="Genomic_DNA"/>
</dbReference>
<accession>A0ABN3S5U6</accession>
<dbReference type="Gene3D" id="3.40.50.1820">
    <property type="entry name" value="alpha/beta hydrolase"/>
    <property type="match status" value="1"/>
</dbReference>
<dbReference type="InterPro" id="IPR029058">
    <property type="entry name" value="AB_hydrolase_fold"/>
</dbReference>
<proteinExistence type="predicted"/>
<protein>
    <submittedName>
        <fullName evidence="3">Alpha/beta hydrolase</fullName>
    </submittedName>
</protein>
<dbReference type="PANTHER" id="PTHR43329">
    <property type="entry name" value="EPOXIDE HYDROLASE"/>
    <property type="match status" value="1"/>
</dbReference>
<dbReference type="SUPFAM" id="SSF53474">
    <property type="entry name" value="alpha/beta-Hydrolases"/>
    <property type="match status" value="1"/>
</dbReference>